<dbReference type="CDD" id="cd00833">
    <property type="entry name" value="PKS"/>
    <property type="match status" value="1"/>
</dbReference>
<reference evidence="5 6" key="1">
    <citation type="journal article" date="2007" name="Science">
        <title>Sea anemone genome reveals ancestral eumetazoan gene repertoire and genomic organization.</title>
        <authorList>
            <person name="Putnam N.H."/>
            <person name="Srivastava M."/>
            <person name="Hellsten U."/>
            <person name="Dirks B."/>
            <person name="Chapman J."/>
            <person name="Salamov A."/>
            <person name="Terry A."/>
            <person name="Shapiro H."/>
            <person name="Lindquist E."/>
            <person name="Kapitonov V.V."/>
            <person name="Jurka J."/>
            <person name="Genikhovich G."/>
            <person name="Grigoriev I.V."/>
            <person name="Lucas S.M."/>
            <person name="Steele R.E."/>
            <person name="Finnerty J.R."/>
            <person name="Technau U."/>
            <person name="Martindale M.Q."/>
            <person name="Rokhsar D.S."/>
        </authorList>
    </citation>
    <scope>NUCLEOTIDE SEQUENCE [LARGE SCALE GENOMIC DNA]</scope>
    <source>
        <strain evidence="6">CH2 X CH6</strain>
    </source>
</reference>
<evidence type="ECO:0000256" key="2">
    <source>
        <dbReference type="ARBA" id="ARBA00022553"/>
    </source>
</evidence>
<dbReference type="Proteomes" id="UP000001593">
    <property type="component" value="Unassembled WGS sequence"/>
</dbReference>
<feature type="non-terminal residue" evidence="5">
    <location>
        <position position="736"/>
    </location>
</feature>
<dbReference type="SUPFAM" id="SSF53901">
    <property type="entry name" value="Thiolase-like"/>
    <property type="match status" value="1"/>
</dbReference>
<dbReference type="Gene3D" id="3.40.47.10">
    <property type="match status" value="1"/>
</dbReference>
<keyword evidence="2" id="KW-0597">Phosphoprotein</keyword>
<gene>
    <name evidence="5" type="ORF">NEMVEDRAFT_v1g106483</name>
</gene>
<dbReference type="SUPFAM" id="SSF52151">
    <property type="entry name" value="FabD/lysophospholipase-like"/>
    <property type="match status" value="1"/>
</dbReference>
<dbReference type="Pfam" id="PF02801">
    <property type="entry name" value="Ketoacyl-synt_C"/>
    <property type="match status" value="1"/>
</dbReference>
<accession>A7S6I9</accession>
<evidence type="ECO:0000259" key="4">
    <source>
        <dbReference type="PROSITE" id="PS52004"/>
    </source>
</evidence>
<dbReference type="InterPro" id="IPR018201">
    <property type="entry name" value="Ketoacyl_synth_AS"/>
</dbReference>
<dbReference type="SMART" id="SM00825">
    <property type="entry name" value="PKS_KS"/>
    <property type="match status" value="1"/>
</dbReference>
<dbReference type="SMART" id="SM00827">
    <property type="entry name" value="PKS_AT"/>
    <property type="match status" value="1"/>
</dbReference>
<dbReference type="InterPro" id="IPR014030">
    <property type="entry name" value="Ketoacyl_synth_N"/>
</dbReference>
<name>A7S6I9_NEMVE</name>
<dbReference type="InterPro" id="IPR016036">
    <property type="entry name" value="Malonyl_transacylase_ACP-bd"/>
</dbReference>
<protein>
    <recommendedName>
        <fullName evidence="4">Ketosynthase family 3 (KS3) domain-containing protein</fullName>
    </recommendedName>
</protein>
<keyword evidence="6" id="KW-1185">Reference proteome</keyword>
<feature type="domain" description="Ketosynthase family 3 (KS3)" evidence="4">
    <location>
        <begin position="1"/>
        <end position="430"/>
    </location>
</feature>
<dbReference type="HOGENOM" id="CLU_000022_16_6_1"/>
<proteinExistence type="predicted"/>
<dbReference type="EMBL" id="DS469588">
    <property type="protein sequence ID" value="EDO40657.1"/>
    <property type="molecule type" value="Genomic_DNA"/>
</dbReference>
<keyword evidence="3" id="KW-0808">Transferase</keyword>
<dbReference type="InterPro" id="IPR020841">
    <property type="entry name" value="PKS_Beta-ketoAc_synthase_dom"/>
</dbReference>
<dbReference type="PROSITE" id="PS00606">
    <property type="entry name" value="KS3_1"/>
    <property type="match status" value="1"/>
</dbReference>
<dbReference type="PROSITE" id="PS52004">
    <property type="entry name" value="KS3_2"/>
    <property type="match status" value="1"/>
</dbReference>
<dbReference type="eggNOG" id="KOG1202">
    <property type="taxonomic scope" value="Eukaryota"/>
</dbReference>
<evidence type="ECO:0000256" key="3">
    <source>
        <dbReference type="ARBA" id="ARBA00022679"/>
    </source>
</evidence>
<dbReference type="PhylomeDB" id="A7S6I9"/>
<dbReference type="UniPathway" id="UPA00094"/>
<dbReference type="SUPFAM" id="SSF55048">
    <property type="entry name" value="Probable ACP-binding domain of malonyl-CoA ACP transacylase"/>
    <property type="match status" value="1"/>
</dbReference>
<evidence type="ECO:0000313" key="6">
    <source>
        <dbReference type="Proteomes" id="UP000001593"/>
    </source>
</evidence>
<dbReference type="PANTHER" id="PTHR43775">
    <property type="entry name" value="FATTY ACID SYNTHASE"/>
    <property type="match status" value="1"/>
</dbReference>
<dbReference type="InterPro" id="IPR001227">
    <property type="entry name" value="Ac_transferase_dom_sf"/>
</dbReference>
<dbReference type="InterPro" id="IPR014043">
    <property type="entry name" value="Acyl_transferase_dom"/>
</dbReference>
<dbReference type="Pfam" id="PF22621">
    <property type="entry name" value="CurL-like_PKS_C"/>
    <property type="match status" value="1"/>
</dbReference>
<dbReference type="Gene3D" id="3.40.366.10">
    <property type="entry name" value="Malonyl-Coenzyme A Acyl Carrier Protein, domain 2"/>
    <property type="match status" value="1"/>
</dbReference>
<dbReference type="InterPro" id="IPR016039">
    <property type="entry name" value="Thiolase-like"/>
</dbReference>
<dbReference type="GO" id="GO:0006633">
    <property type="term" value="P:fatty acid biosynthetic process"/>
    <property type="evidence" value="ECO:0007669"/>
    <property type="project" value="UniProtKB-UniPathway"/>
</dbReference>
<dbReference type="AlphaFoldDB" id="A7S6I9"/>
<dbReference type="InterPro" id="IPR050091">
    <property type="entry name" value="PKS_NRPS_Biosynth_Enz"/>
</dbReference>
<dbReference type="GO" id="GO:0004315">
    <property type="term" value="F:3-oxoacyl-[acyl-carrier-protein] synthase activity"/>
    <property type="evidence" value="ECO:0007669"/>
    <property type="project" value="InterPro"/>
</dbReference>
<dbReference type="InterPro" id="IPR014031">
    <property type="entry name" value="Ketoacyl_synth_C"/>
</dbReference>
<dbReference type="InterPro" id="IPR016035">
    <property type="entry name" value="Acyl_Trfase/lysoPLipase"/>
</dbReference>
<organism evidence="5 6">
    <name type="scientific">Nematostella vectensis</name>
    <name type="common">Starlet sea anemone</name>
    <dbReference type="NCBI Taxonomy" id="45351"/>
    <lineage>
        <taxon>Eukaryota</taxon>
        <taxon>Metazoa</taxon>
        <taxon>Cnidaria</taxon>
        <taxon>Anthozoa</taxon>
        <taxon>Hexacorallia</taxon>
        <taxon>Actiniaria</taxon>
        <taxon>Edwardsiidae</taxon>
        <taxon>Nematostella</taxon>
    </lineage>
</organism>
<feature type="non-terminal residue" evidence="5">
    <location>
        <position position="1"/>
    </location>
</feature>
<sequence length="736" mass="80120">AIIGIGCRFPLAQNKDEFWEVLKRGGCLASDFPQNRKSEYEEFHSVYHPKQFVPGRICTTAGTYLENIKGFDAAFFNISHQEANSMDPQQRLLLEVVYEAIEDSGMTIEDLQACRTGVFVGAKTQDYGHLVVSEDNKTNLDQFAATGTARTIIANRISFCFNFTGPSFIVDTACSSSLIALRLAIESLENGDCEAAVVCASNIILCHLNHMVSSLAGLLAPDGRCKSFDVSGDGYGRGEGFAAVILKLKDTAVNDGDDIYSEIVSCGMNSDGSQAVPMTAPSVQGQAELARFVLQKSGLQAEDIDYIEAHGTGTAIGDVVEVSALSKAYCESTNDNQRILRIGSVKSNINHTESTSGLAGVIKLALMIKNGHYVPTVNVKTVNPALKLQERGIIVQTIAEEWERRNGKPRIGAVSSYGFGGSNAHAILREFTPSESSHSVEQAKGTHVMTLSAKADESLCKAAQTLSTWISENKDQRMDDVCFSLNERRTVHPNRMAFAFETTDEAIKLLNNFGADTANWKADVSSAIAKDGKKRIVFMFAGQGPQWYGMAKELIEKEPSFLSTIKEICNLLWDMGEQWDLLEELTATEEKSRLDEVVIGQTATFALEYGIARLLISWGIRPSAVVGHSLGELAAAAICGDLPLRKALSIVVLRASLQAKCRESGVMVAVGMSQEQANSLLCELNLDMTVNVAAVNDAQSVTLSGDRQSMEAFKKHLELNDIKCDWKELNTARAFH</sequence>
<dbReference type="PANTHER" id="PTHR43775:SF37">
    <property type="entry name" value="SI:DKEY-61P9.11"/>
    <property type="match status" value="1"/>
</dbReference>
<dbReference type="InParanoid" id="A7S6I9"/>
<dbReference type="STRING" id="45351.A7S6I9"/>
<dbReference type="Pfam" id="PF00698">
    <property type="entry name" value="Acyl_transf_1"/>
    <property type="match status" value="1"/>
</dbReference>
<dbReference type="Pfam" id="PF00109">
    <property type="entry name" value="ketoacyl-synt"/>
    <property type="match status" value="1"/>
</dbReference>
<keyword evidence="1" id="KW-0596">Phosphopantetheine</keyword>
<dbReference type="OMA" id="FHYAVHL"/>
<evidence type="ECO:0000256" key="1">
    <source>
        <dbReference type="ARBA" id="ARBA00022450"/>
    </source>
</evidence>
<evidence type="ECO:0000313" key="5">
    <source>
        <dbReference type="EMBL" id="EDO40657.1"/>
    </source>
</evidence>